<comment type="caution">
    <text evidence="2">The sequence shown here is derived from an EMBL/GenBank/DDBJ whole genome shotgun (WGS) entry which is preliminary data.</text>
</comment>
<evidence type="ECO:0000313" key="2">
    <source>
        <dbReference type="EMBL" id="MET3793908.1"/>
    </source>
</evidence>
<accession>A0ABV2N518</accession>
<dbReference type="SUPFAM" id="SSF52317">
    <property type="entry name" value="Class I glutamine amidotransferase-like"/>
    <property type="match status" value="1"/>
</dbReference>
<sequence length="232" mass="24947">MRVLVVENFENAGLGQIGIAIAEAGGEIDLRRPYDGDTLPATAGDHDALVVLGGAQNALADDVSPYFPALIDLIRDFEGKDRAIAGVCLGSQLIARAFGGENRIGGAREFGWQPVELTADARADAVLGALPQSFPIFQWHDDTFSLPQSAIRLAGSQVAENQAFRIGRAAYGFQFHFEADTGLVRQWSELFSPLIAERRPEWAQVLEDEVARNGVLADSAGLSIARAWVATI</sequence>
<evidence type="ECO:0000259" key="1">
    <source>
        <dbReference type="Pfam" id="PF00117"/>
    </source>
</evidence>
<dbReference type="EMBL" id="JBEPML010000018">
    <property type="protein sequence ID" value="MET3793908.1"/>
    <property type="molecule type" value="Genomic_DNA"/>
</dbReference>
<reference evidence="2 3" key="1">
    <citation type="submission" date="2024-06" db="EMBL/GenBank/DDBJ databases">
        <title>Genomic Encyclopedia of Type Strains, Phase IV (KMG-IV): sequencing the most valuable type-strain genomes for metagenomic binning, comparative biology and taxonomic classification.</title>
        <authorList>
            <person name="Goeker M."/>
        </authorList>
    </citation>
    <scope>NUCLEOTIDE SEQUENCE [LARGE SCALE GENOMIC DNA]</scope>
    <source>
        <strain evidence="2 3">DSM 27865</strain>
    </source>
</reference>
<protein>
    <submittedName>
        <fullName evidence="2">GMP synthase-like glutamine amidotransferase</fullName>
    </submittedName>
</protein>
<dbReference type="RefSeq" id="WP_354198203.1">
    <property type="nucleotide sequence ID" value="NZ_JBEPML010000018.1"/>
</dbReference>
<dbReference type="Pfam" id="PF00117">
    <property type="entry name" value="GATase"/>
    <property type="match status" value="1"/>
</dbReference>
<dbReference type="InterPro" id="IPR029062">
    <property type="entry name" value="Class_I_gatase-like"/>
</dbReference>
<dbReference type="Gene3D" id="3.40.50.880">
    <property type="match status" value="1"/>
</dbReference>
<dbReference type="InterPro" id="IPR017926">
    <property type="entry name" value="GATASE"/>
</dbReference>
<gene>
    <name evidence="2" type="ORF">ABID37_004147</name>
</gene>
<dbReference type="PROSITE" id="PS51273">
    <property type="entry name" value="GATASE_TYPE_1"/>
    <property type="match status" value="1"/>
</dbReference>
<proteinExistence type="predicted"/>
<dbReference type="InterPro" id="IPR044992">
    <property type="entry name" value="ChyE-like"/>
</dbReference>
<dbReference type="Proteomes" id="UP001549076">
    <property type="component" value="Unassembled WGS sequence"/>
</dbReference>
<keyword evidence="3" id="KW-1185">Reference proteome</keyword>
<dbReference type="PANTHER" id="PTHR42695">
    <property type="entry name" value="GLUTAMINE AMIDOTRANSFERASE YLR126C-RELATED"/>
    <property type="match status" value="1"/>
</dbReference>
<dbReference type="CDD" id="cd01741">
    <property type="entry name" value="GATase1_1"/>
    <property type="match status" value="1"/>
</dbReference>
<organism evidence="2 3">
    <name type="scientific">Aquamicrobium terrae</name>
    <dbReference type="NCBI Taxonomy" id="1324945"/>
    <lineage>
        <taxon>Bacteria</taxon>
        <taxon>Pseudomonadati</taxon>
        <taxon>Pseudomonadota</taxon>
        <taxon>Alphaproteobacteria</taxon>
        <taxon>Hyphomicrobiales</taxon>
        <taxon>Phyllobacteriaceae</taxon>
        <taxon>Aquamicrobium</taxon>
    </lineage>
</organism>
<name>A0ABV2N518_9HYPH</name>
<dbReference type="PANTHER" id="PTHR42695:SF5">
    <property type="entry name" value="GLUTAMINE AMIDOTRANSFERASE YLR126C-RELATED"/>
    <property type="match status" value="1"/>
</dbReference>
<feature type="domain" description="Glutamine amidotransferase" evidence="1">
    <location>
        <begin position="43"/>
        <end position="181"/>
    </location>
</feature>
<evidence type="ECO:0000313" key="3">
    <source>
        <dbReference type="Proteomes" id="UP001549076"/>
    </source>
</evidence>